<evidence type="ECO:0000259" key="4">
    <source>
        <dbReference type="Pfam" id="PF07699"/>
    </source>
</evidence>
<dbReference type="InterPro" id="IPR058923">
    <property type="entry name" value="RCC1-like_dom"/>
</dbReference>
<dbReference type="InterPro" id="IPR000408">
    <property type="entry name" value="Reg_chr_condens"/>
</dbReference>
<sequence length="803" mass="83072">MAPHAEDHQTLKVQLLVSSHERIMVDDSMTQRIPALLSTSRSQKWSGCDFALRSVRVIASTRESSFFTQQQQQQHMSVSPFSSLQVITLLLSLLLCIFSGGHASPATSTAFWGAGKGSFGTFGKWLFDDATIPQHMTHIKALESKNVVQVAGASQMTALLLSDHTCLMMGMNSYGAIGDGTTSTKYDPFTLSIPNKQIKLVDIGGSFTLWVTTDNQVYGSGYNFHGELGDNSTVNRLTPVETKMTDGLAGKEIVQVVASSSHSMVRTADGLSYVWGSNSYGRLVIGTSSVSTQLTPVQIAMTGLLENKTISHISSRYQHSVFVCSDGTAFAGGYGYNGQLGNGKRTSYNYAPVAVNMTAFGGRKIVQAAAGSFHTTFLTQEGILYSTGQNSLGQLGISADLSLYVFSPLPVSNSTIAGKKFVSVSTDGSHVVIVSSESEVFGWGLNANGQLGVGSESNQPFPVKSGISSVSAAVPGFYHTVFIRSLCPSGEGPAFSASNIAECAPCANGTSSLLVDGASMCGSCPEGTWASGSSCELCPAGTFSQERGASSSATCQNCPVGHFSVAGASQCLKCDAGTYADTAGTATCKKCRGGTHSSAIGASSDSVCQDCPPGEYSYEGSVNCLGCLRGSYAPNSGTETCSKCPKGTASSEYAATNSSVCHECSAGYYTSYDGASSCMSCNPGTYAENVGASVCTRCASGTWSSAEAATSASTCQACGAGTYRSTSGGTSEASCLTCSSGTVSGQGASRCTGCAPQCANSNHTICVSCDDPGASKESAAAVPLVCWWHLVLACILGGVLSML</sequence>
<keyword evidence="1" id="KW-0344">Guanine-nucleotide releasing factor</keyword>
<dbReference type="Pfam" id="PF07699">
    <property type="entry name" value="Ephrin_rec_like"/>
    <property type="match status" value="3"/>
</dbReference>
<feature type="repeat" description="RCC1" evidence="3">
    <location>
        <begin position="382"/>
        <end position="437"/>
    </location>
</feature>
<name>A0A7S1KS87_9EUKA</name>
<dbReference type="Gene3D" id="2.10.50.10">
    <property type="entry name" value="Tumor Necrosis Factor Receptor, subunit A, domain 2"/>
    <property type="match status" value="4"/>
</dbReference>
<reference evidence="6" key="1">
    <citation type="submission" date="2021-01" db="EMBL/GenBank/DDBJ databases">
        <authorList>
            <person name="Corre E."/>
            <person name="Pelletier E."/>
            <person name="Niang G."/>
            <person name="Scheremetjew M."/>
            <person name="Finn R."/>
            <person name="Kale V."/>
            <person name="Holt S."/>
            <person name="Cochrane G."/>
            <person name="Meng A."/>
            <person name="Brown T."/>
            <person name="Cohen L."/>
        </authorList>
    </citation>
    <scope>NUCLEOTIDE SEQUENCE</scope>
    <source>
        <strain evidence="6">WS</strain>
    </source>
</reference>
<feature type="repeat" description="RCC1" evidence="3">
    <location>
        <begin position="438"/>
        <end position="486"/>
    </location>
</feature>
<dbReference type="Pfam" id="PF25390">
    <property type="entry name" value="WD40_RLD"/>
    <property type="match status" value="1"/>
</dbReference>
<dbReference type="PANTHER" id="PTHR45982">
    <property type="entry name" value="REGULATOR OF CHROMOSOME CONDENSATION"/>
    <property type="match status" value="1"/>
</dbReference>
<feature type="domain" description="RCC1-like" evidence="5">
    <location>
        <begin position="112"/>
        <end position="482"/>
    </location>
</feature>
<dbReference type="InterPro" id="IPR009091">
    <property type="entry name" value="RCC1/BLIP-II"/>
</dbReference>
<proteinExistence type="predicted"/>
<evidence type="ECO:0000313" key="6">
    <source>
        <dbReference type="EMBL" id="CAD9083029.1"/>
    </source>
</evidence>
<evidence type="ECO:0008006" key="7">
    <source>
        <dbReference type="Google" id="ProtNLM"/>
    </source>
</evidence>
<evidence type="ECO:0000256" key="2">
    <source>
        <dbReference type="ARBA" id="ARBA00022737"/>
    </source>
</evidence>
<dbReference type="EMBL" id="HBGD01007529">
    <property type="protein sequence ID" value="CAD9083029.1"/>
    <property type="molecule type" value="Transcribed_RNA"/>
</dbReference>
<keyword evidence="2" id="KW-0677">Repeat</keyword>
<dbReference type="PRINTS" id="PR00633">
    <property type="entry name" value="RCCNDNSATION"/>
</dbReference>
<dbReference type="Gene3D" id="2.130.10.30">
    <property type="entry name" value="Regulator of chromosome condensation 1/beta-lactamase-inhibitor protein II"/>
    <property type="match status" value="2"/>
</dbReference>
<dbReference type="AlphaFoldDB" id="A0A7S1KS87"/>
<dbReference type="PANTHER" id="PTHR45982:SF1">
    <property type="entry name" value="REGULATOR OF CHROMOSOME CONDENSATION"/>
    <property type="match status" value="1"/>
</dbReference>
<feature type="repeat" description="RCC1" evidence="3">
    <location>
        <begin position="270"/>
        <end position="326"/>
    </location>
</feature>
<feature type="repeat" description="RCC1" evidence="3">
    <location>
        <begin position="327"/>
        <end position="381"/>
    </location>
</feature>
<evidence type="ECO:0000259" key="5">
    <source>
        <dbReference type="Pfam" id="PF25390"/>
    </source>
</evidence>
<dbReference type="PROSITE" id="PS50012">
    <property type="entry name" value="RCC1_3"/>
    <property type="match status" value="5"/>
</dbReference>
<dbReference type="InterPro" id="IPR011641">
    <property type="entry name" value="Tyr-kin_ephrin_A/B_rcpt-like"/>
</dbReference>
<accession>A0A7S1KS87</accession>
<feature type="domain" description="Tyrosine-protein kinase ephrin type A/B receptor-like" evidence="4">
    <location>
        <begin position="614"/>
        <end position="661"/>
    </location>
</feature>
<dbReference type="SUPFAM" id="SSF50985">
    <property type="entry name" value="RCC1/BLIP-II"/>
    <property type="match status" value="2"/>
</dbReference>
<organism evidence="6">
    <name type="scientific">Percolomonas cosmopolitus</name>
    <dbReference type="NCBI Taxonomy" id="63605"/>
    <lineage>
        <taxon>Eukaryota</taxon>
        <taxon>Discoba</taxon>
        <taxon>Heterolobosea</taxon>
        <taxon>Tetramitia</taxon>
        <taxon>Eutetramitia</taxon>
        <taxon>Percolomonadidae</taxon>
        <taxon>Percolomonas</taxon>
    </lineage>
</organism>
<protein>
    <recommendedName>
        <fullName evidence="7">Tyrosine-protein kinase ephrin type A/B receptor-like domain-containing protein</fullName>
    </recommendedName>
</protein>
<dbReference type="SUPFAM" id="SSF57184">
    <property type="entry name" value="Growth factor receptor domain"/>
    <property type="match status" value="2"/>
</dbReference>
<evidence type="ECO:0000256" key="3">
    <source>
        <dbReference type="PROSITE-ProRule" id="PRU00235"/>
    </source>
</evidence>
<gene>
    <name evidence="6" type="ORF">PCOS0759_LOCUS6271</name>
</gene>
<feature type="domain" description="Tyrosine-protein kinase ephrin type A/B receptor-like" evidence="4">
    <location>
        <begin position="561"/>
        <end position="608"/>
    </location>
</feature>
<evidence type="ECO:0000256" key="1">
    <source>
        <dbReference type="ARBA" id="ARBA00022658"/>
    </source>
</evidence>
<dbReference type="InterPro" id="IPR051553">
    <property type="entry name" value="Ran_GTPase-activating"/>
</dbReference>
<dbReference type="InterPro" id="IPR009030">
    <property type="entry name" value="Growth_fac_rcpt_cys_sf"/>
</dbReference>
<dbReference type="SMART" id="SM01411">
    <property type="entry name" value="Ephrin_rec_like"/>
    <property type="match status" value="4"/>
</dbReference>
<feature type="repeat" description="RCC1" evidence="3">
    <location>
        <begin position="215"/>
        <end position="269"/>
    </location>
</feature>
<feature type="domain" description="Tyrosine-protein kinase ephrin type A/B receptor-like" evidence="4">
    <location>
        <begin position="667"/>
        <end position="715"/>
    </location>
</feature>